<dbReference type="InterPro" id="IPR024752">
    <property type="entry name" value="Myb/SANT-like_dom"/>
</dbReference>
<dbReference type="AlphaFoldDB" id="A0A811N5K6"/>
<comment type="caution">
    <text evidence="3">The sequence shown here is derived from an EMBL/GenBank/DDBJ whole genome shotgun (WGS) entry which is preliminary data.</text>
</comment>
<dbReference type="PANTHER" id="PTHR47069:SF1">
    <property type="entry name" value="OS03G0580500 PROTEIN"/>
    <property type="match status" value="1"/>
</dbReference>
<evidence type="ECO:0000313" key="4">
    <source>
        <dbReference type="Proteomes" id="UP000604825"/>
    </source>
</evidence>
<dbReference type="EMBL" id="CAJGYO010000003">
    <property type="protein sequence ID" value="CAD6219480.1"/>
    <property type="molecule type" value="Genomic_DNA"/>
</dbReference>
<feature type="domain" description="Myb/SANT-like" evidence="2">
    <location>
        <begin position="7"/>
        <end position="69"/>
    </location>
</feature>
<protein>
    <recommendedName>
        <fullName evidence="2">Myb/SANT-like domain-containing protein</fullName>
    </recommendedName>
</protein>
<evidence type="ECO:0000259" key="2">
    <source>
        <dbReference type="Pfam" id="PF12776"/>
    </source>
</evidence>
<sequence length="70" mass="8241">MADKADWCDANVRHFIDICKGEIEAGNRPLGFFNRTGWKNVISKHEEKTGQKLTKKQLKNKWDNMKKEYT</sequence>
<name>A0A811N5K6_9POAL</name>
<accession>A0A811N5K6</accession>
<reference evidence="3" key="1">
    <citation type="submission" date="2020-10" db="EMBL/GenBank/DDBJ databases">
        <authorList>
            <person name="Han B."/>
            <person name="Lu T."/>
            <person name="Zhao Q."/>
            <person name="Huang X."/>
            <person name="Zhao Y."/>
        </authorList>
    </citation>
    <scope>NUCLEOTIDE SEQUENCE</scope>
</reference>
<evidence type="ECO:0000313" key="3">
    <source>
        <dbReference type="EMBL" id="CAD6219480.1"/>
    </source>
</evidence>
<dbReference type="Proteomes" id="UP000604825">
    <property type="component" value="Unassembled WGS sequence"/>
</dbReference>
<evidence type="ECO:0000256" key="1">
    <source>
        <dbReference type="SAM" id="MobiDB-lite"/>
    </source>
</evidence>
<dbReference type="PANTHER" id="PTHR47069">
    <property type="match status" value="1"/>
</dbReference>
<organism evidence="3 4">
    <name type="scientific">Miscanthus lutarioriparius</name>
    <dbReference type="NCBI Taxonomy" id="422564"/>
    <lineage>
        <taxon>Eukaryota</taxon>
        <taxon>Viridiplantae</taxon>
        <taxon>Streptophyta</taxon>
        <taxon>Embryophyta</taxon>
        <taxon>Tracheophyta</taxon>
        <taxon>Spermatophyta</taxon>
        <taxon>Magnoliopsida</taxon>
        <taxon>Liliopsida</taxon>
        <taxon>Poales</taxon>
        <taxon>Poaceae</taxon>
        <taxon>PACMAD clade</taxon>
        <taxon>Panicoideae</taxon>
        <taxon>Andropogonodae</taxon>
        <taxon>Andropogoneae</taxon>
        <taxon>Saccharinae</taxon>
        <taxon>Miscanthus</taxon>
    </lineage>
</organism>
<keyword evidence="4" id="KW-1185">Reference proteome</keyword>
<dbReference type="Gene3D" id="1.10.10.60">
    <property type="entry name" value="Homeodomain-like"/>
    <property type="match status" value="1"/>
</dbReference>
<feature type="compositionally biased region" description="Basic and acidic residues" evidence="1">
    <location>
        <begin position="60"/>
        <end position="70"/>
    </location>
</feature>
<proteinExistence type="predicted"/>
<gene>
    <name evidence="3" type="ORF">NCGR_LOCUS13118</name>
</gene>
<dbReference type="OrthoDB" id="679580at2759"/>
<dbReference type="Pfam" id="PF12776">
    <property type="entry name" value="Myb_DNA-bind_3"/>
    <property type="match status" value="1"/>
</dbReference>
<feature type="region of interest" description="Disordered" evidence="1">
    <location>
        <begin position="45"/>
        <end position="70"/>
    </location>
</feature>